<proteinExistence type="predicted"/>
<reference evidence="1 2" key="1">
    <citation type="submission" date="2018-04" db="EMBL/GenBank/DDBJ databases">
        <title>Draft genome sequence of Pseudomonas syringae pv. actinidiae biovar 3 strains isolated from kiwifruit in Kagawa prefecture.</title>
        <authorList>
            <person name="Tabuchi M."/>
            <person name="Saito M."/>
            <person name="Fujiwara S."/>
            <person name="Sasa N."/>
            <person name="Akimitsu K."/>
            <person name="Gomi K."/>
            <person name="Konishi-Sugita S."/>
            <person name="Hamano K."/>
            <person name="Kataoka I."/>
        </authorList>
    </citation>
    <scope>NUCLEOTIDE SEQUENCE [LARGE SCALE GENOMIC DNA]</scope>
    <source>
        <strain evidence="1 2">MAFF212211</strain>
    </source>
</reference>
<dbReference type="AlphaFoldDB" id="A0AAN4PZ35"/>
<organism evidence="1 2">
    <name type="scientific">Pseudomonas syringae pv. actinidiae</name>
    <dbReference type="NCBI Taxonomy" id="103796"/>
    <lineage>
        <taxon>Bacteria</taxon>
        <taxon>Pseudomonadati</taxon>
        <taxon>Pseudomonadota</taxon>
        <taxon>Gammaproteobacteria</taxon>
        <taxon>Pseudomonadales</taxon>
        <taxon>Pseudomonadaceae</taxon>
        <taxon>Pseudomonas</taxon>
        <taxon>Pseudomonas syringae</taxon>
    </lineage>
</organism>
<name>A0AAN4PZ35_PSESF</name>
<dbReference type="EMBL" id="BGKA01000004">
    <property type="protein sequence ID" value="GBH14290.1"/>
    <property type="molecule type" value="Genomic_DNA"/>
</dbReference>
<evidence type="ECO:0000313" key="2">
    <source>
        <dbReference type="Proteomes" id="UP000248291"/>
    </source>
</evidence>
<gene>
    <name evidence="1" type="ORF">KPSA3_00176</name>
</gene>
<sequence>MEIRLNAAYSICSYFLDTIDEHTATLKFVRARFRSNYRLISEA</sequence>
<protein>
    <submittedName>
        <fullName evidence="1">Uncharacterized protein</fullName>
    </submittedName>
</protein>
<evidence type="ECO:0000313" key="1">
    <source>
        <dbReference type="EMBL" id="GBH14290.1"/>
    </source>
</evidence>
<accession>A0AAN4PZ35</accession>
<comment type="caution">
    <text evidence="1">The sequence shown here is derived from an EMBL/GenBank/DDBJ whole genome shotgun (WGS) entry which is preliminary data.</text>
</comment>
<dbReference type="Proteomes" id="UP000248291">
    <property type="component" value="Unassembled WGS sequence"/>
</dbReference>